<dbReference type="EMBL" id="LCWV01000003">
    <property type="protein sequence ID" value="PWI74897.1"/>
    <property type="molecule type" value="Genomic_DNA"/>
</dbReference>
<evidence type="ECO:0000313" key="2">
    <source>
        <dbReference type="EMBL" id="PWI74897.1"/>
    </source>
</evidence>
<protein>
    <submittedName>
        <fullName evidence="2">Uncharacterized protein</fullName>
    </submittedName>
</protein>
<dbReference type="AlphaFoldDB" id="A0A2U3EK61"/>
<gene>
    <name evidence="2" type="ORF">PCL_08211</name>
</gene>
<feature type="region of interest" description="Disordered" evidence="1">
    <location>
        <begin position="67"/>
        <end position="86"/>
    </location>
</feature>
<feature type="region of interest" description="Disordered" evidence="1">
    <location>
        <begin position="1"/>
        <end position="22"/>
    </location>
</feature>
<reference evidence="2 3" key="1">
    <citation type="journal article" date="2016" name="Front. Microbiol.">
        <title>Genome and transcriptome sequences reveal the specific parasitism of the nematophagous Purpureocillium lilacinum 36-1.</title>
        <authorList>
            <person name="Xie J."/>
            <person name="Li S."/>
            <person name="Mo C."/>
            <person name="Xiao X."/>
            <person name="Peng D."/>
            <person name="Wang G."/>
            <person name="Xiao Y."/>
        </authorList>
    </citation>
    <scope>NUCLEOTIDE SEQUENCE [LARGE SCALE GENOMIC DNA]</scope>
    <source>
        <strain evidence="2 3">36-1</strain>
    </source>
</reference>
<organism evidence="2 3">
    <name type="scientific">Purpureocillium lilacinum</name>
    <name type="common">Paecilomyces lilacinus</name>
    <dbReference type="NCBI Taxonomy" id="33203"/>
    <lineage>
        <taxon>Eukaryota</taxon>
        <taxon>Fungi</taxon>
        <taxon>Dikarya</taxon>
        <taxon>Ascomycota</taxon>
        <taxon>Pezizomycotina</taxon>
        <taxon>Sordariomycetes</taxon>
        <taxon>Hypocreomycetidae</taxon>
        <taxon>Hypocreales</taxon>
        <taxon>Ophiocordycipitaceae</taxon>
        <taxon>Purpureocillium</taxon>
    </lineage>
</organism>
<proteinExistence type="predicted"/>
<name>A0A2U3EK61_PURLI</name>
<feature type="compositionally biased region" description="Basic and acidic residues" evidence="1">
    <location>
        <begin position="1"/>
        <end position="13"/>
    </location>
</feature>
<accession>A0A2U3EK61</accession>
<comment type="caution">
    <text evidence="2">The sequence shown here is derived from an EMBL/GenBank/DDBJ whole genome shotgun (WGS) entry which is preliminary data.</text>
</comment>
<evidence type="ECO:0000313" key="3">
    <source>
        <dbReference type="Proteomes" id="UP000245956"/>
    </source>
</evidence>
<evidence type="ECO:0000256" key="1">
    <source>
        <dbReference type="SAM" id="MobiDB-lite"/>
    </source>
</evidence>
<sequence>MRIRASDAHETFRAKPSPPLSTLEREVKTLGWPSTPGVPTWGGDLFCGSRSQLFIAVEERDSLNASNWPAHAPAATPPRVGLRPERRGHASPNFTSRLAHQGHKIAPMTFPSNRYLGRLIESTSWRRVAAQYEHAALASHSLRMVHPQMQAAQPFRAIATSSLIDMTGGRCGSAGG</sequence>
<dbReference type="Proteomes" id="UP000245956">
    <property type="component" value="Unassembled WGS sequence"/>
</dbReference>